<keyword evidence="3" id="KW-1185">Reference proteome</keyword>
<dbReference type="RefSeq" id="WP_344094189.1">
    <property type="nucleotide sequence ID" value="NZ_BAAAHB010000065.1"/>
</dbReference>
<protein>
    <submittedName>
        <fullName evidence="2">Cytochrome P450</fullName>
    </submittedName>
</protein>
<dbReference type="Gene3D" id="1.10.630.10">
    <property type="entry name" value="Cytochrome P450"/>
    <property type="match status" value="1"/>
</dbReference>
<dbReference type="CDD" id="cd11033">
    <property type="entry name" value="CYP142-like"/>
    <property type="match status" value="1"/>
</dbReference>
<dbReference type="InterPro" id="IPR001128">
    <property type="entry name" value="Cyt_P450"/>
</dbReference>
<name>A0ABP3KHM7_9ACTN</name>
<dbReference type="PRINTS" id="PR00359">
    <property type="entry name" value="BP450"/>
</dbReference>
<dbReference type="PANTHER" id="PTHR46696:SF4">
    <property type="entry name" value="BIOTIN BIOSYNTHESIS CYTOCHROME P450"/>
    <property type="match status" value="1"/>
</dbReference>
<dbReference type="InterPro" id="IPR036396">
    <property type="entry name" value="Cyt_P450_sf"/>
</dbReference>
<dbReference type="PANTHER" id="PTHR46696">
    <property type="entry name" value="P450, PUTATIVE (EUROFUNG)-RELATED"/>
    <property type="match status" value="1"/>
</dbReference>
<organism evidence="2 3">
    <name type="scientific">Streptomyces stramineus</name>
    <dbReference type="NCBI Taxonomy" id="173861"/>
    <lineage>
        <taxon>Bacteria</taxon>
        <taxon>Bacillati</taxon>
        <taxon>Actinomycetota</taxon>
        <taxon>Actinomycetes</taxon>
        <taxon>Kitasatosporales</taxon>
        <taxon>Streptomycetaceae</taxon>
        <taxon>Streptomyces</taxon>
    </lineage>
</organism>
<gene>
    <name evidence="2" type="ORF">GCM10009544_47530</name>
</gene>
<dbReference type="Proteomes" id="UP001499895">
    <property type="component" value="Unassembled WGS sequence"/>
</dbReference>
<proteinExistence type="inferred from homology"/>
<evidence type="ECO:0000313" key="3">
    <source>
        <dbReference type="Proteomes" id="UP001499895"/>
    </source>
</evidence>
<evidence type="ECO:0000313" key="2">
    <source>
        <dbReference type="EMBL" id="GAA0480065.1"/>
    </source>
</evidence>
<evidence type="ECO:0000256" key="1">
    <source>
        <dbReference type="ARBA" id="ARBA00010617"/>
    </source>
</evidence>
<reference evidence="3" key="1">
    <citation type="journal article" date="2019" name="Int. J. Syst. Evol. Microbiol.">
        <title>The Global Catalogue of Microorganisms (GCM) 10K type strain sequencing project: providing services to taxonomists for standard genome sequencing and annotation.</title>
        <authorList>
            <consortium name="The Broad Institute Genomics Platform"/>
            <consortium name="The Broad Institute Genome Sequencing Center for Infectious Disease"/>
            <person name="Wu L."/>
            <person name="Ma J."/>
        </authorList>
    </citation>
    <scope>NUCLEOTIDE SEQUENCE [LARGE SCALE GENOMIC DNA]</scope>
    <source>
        <strain evidence="3">JCM 10649</strain>
    </source>
</reference>
<comment type="similarity">
    <text evidence="1">Belongs to the cytochrome P450 family.</text>
</comment>
<sequence>MVSDRFPAVEGRRPYDPVDLSSRAFWSQTAAQREKSYAVLREQRPVSWHPPIEGNSAPSEGAGFWAIVRHEDIVTVSRQNSVFIAGAGVLFEDIPEGTLDGSLSLLAMDHPGHTKLRRLVCGAFTMKRVTQMKEIMEAHARQIVDELAACPDGRADFIEKCSSLFPMRVISDIVGISRDQQDDVVAAAIALSSVAPDETATDGLALMEGAMKGNRFLRDVALDLATRRRAQPADDLMTVLVEAESEGERLTDSEIVDLFVLLCIAGYDSTKQTINHGLKLLTDLPQQRAWLLEDLEGRIGTAVEEILRYATSVMTFRRTAAINTELGGQHIKAGDKVVMFYPSGNRDASIFPEPECFDLSRDPNPHVAFGGGGAHFCLAAQLARFQLRALFTTLLRRLPDIEAEEPQYTASTSLNKISRLPCRFTAGWTGRTG</sequence>
<dbReference type="EMBL" id="BAAAHB010000065">
    <property type="protein sequence ID" value="GAA0480065.1"/>
    <property type="molecule type" value="Genomic_DNA"/>
</dbReference>
<dbReference type="InterPro" id="IPR002397">
    <property type="entry name" value="Cyt_P450_B"/>
</dbReference>
<accession>A0ABP3KHM7</accession>
<comment type="caution">
    <text evidence="2">The sequence shown here is derived from an EMBL/GenBank/DDBJ whole genome shotgun (WGS) entry which is preliminary data.</text>
</comment>
<dbReference type="SUPFAM" id="SSF48264">
    <property type="entry name" value="Cytochrome P450"/>
    <property type="match status" value="1"/>
</dbReference>
<dbReference type="Pfam" id="PF00067">
    <property type="entry name" value="p450"/>
    <property type="match status" value="1"/>
</dbReference>